<proteinExistence type="predicted"/>
<sequence>MARYEGATMIPADTVREDFFPHLTRPKFLRKIADGDIKLPVVQMEESQKSAKGFDIRDLAAYYDERRDQARRDFEKLHH</sequence>
<evidence type="ECO:0000313" key="2">
    <source>
        <dbReference type="Proteomes" id="UP000295301"/>
    </source>
</evidence>
<dbReference type="AlphaFoldDB" id="A0A4R5VDN0"/>
<comment type="caution">
    <text evidence="1">The sequence shown here is derived from an EMBL/GenBank/DDBJ whole genome shotgun (WGS) entry which is preliminary data.</text>
</comment>
<dbReference type="Proteomes" id="UP000295301">
    <property type="component" value="Unassembled WGS sequence"/>
</dbReference>
<evidence type="ECO:0000313" key="1">
    <source>
        <dbReference type="EMBL" id="TDK50430.1"/>
    </source>
</evidence>
<protein>
    <submittedName>
        <fullName evidence="1">Pyocin activator protein PrtN</fullName>
    </submittedName>
</protein>
<dbReference type="Pfam" id="PF11112">
    <property type="entry name" value="PyocinActivator"/>
    <property type="match status" value="1"/>
</dbReference>
<name>A0A4R5VDN0_9RHOB</name>
<reference evidence="1 2" key="1">
    <citation type="submission" date="2019-03" db="EMBL/GenBank/DDBJ databases">
        <title>Ruegeria lutea sp. nov., a novel strain, isolated from marine sediment, the Masan Bay, South Korea.</title>
        <authorList>
            <person name="Kim J."/>
            <person name="Kim D.-Y."/>
            <person name="Lee S.-S."/>
        </authorList>
    </citation>
    <scope>NUCLEOTIDE SEQUENCE [LARGE SCALE GENOMIC DNA]</scope>
    <source>
        <strain evidence="1 2">318-1</strain>
    </source>
</reference>
<gene>
    <name evidence="1" type="ORF">E1832_06345</name>
</gene>
<dbReference type="EMBL" id="SMUV01000056">
    <property type="protein sequence ID" value="TDK50430.1"/>
    <property type="molecule type" value="Genomic_DNA"/>
</dbReference>
<keyword evidence="2" id="KW-1185">Reference proteome</keyword>
<dbReference type="InterPro" id="IPR020518">
    <property type="entry name" value="Tscrpt_reg_PrtN"/>
</dbReference>
<dbReference type="OrthoDB" id="982642at2"/>
<accession>A0A4R5VDN0</accession>
<dbReference type="GO" id="GO:0006355">
    <property type="term" value="P:regulation of DNA-templated transcription"/>
    <property type="evidence" value="ECO:0007669"/>
    <property type="project" value="InterPro"/>
</dbReference>
<organism evidence="1 2">
    <name type="scientific">Antarcticimicrobium luteum</name>
    <dbReference type="NCBI Taxonomy" id="2547397"/>
    <lineage>
        <taxon>Bacteria</taxon>
        <taxon>Pseudomonadati</taxon>
        <taxon>Pseudomonadota</taxon>
        <taxon>Alphaproteobacteria</taxon>
        <taxon>Rhodobacterales</taxon>
        <taxon>Paracoccaceae</taxon>
        <taxon>Antarcticimicrobium</taxon>
    </lineage>
</organism>